<keyword evidence="5" id="KW-0460">Magnesium</keyword>
<dbReference type="SFLD" id="SFLDG01017">
    <property type="entry name" value="Polyprenyl_Transferase_Like"/>
    <property type="match status" value="1"/>
</dbReference>
<evidence type="ECO:0000313" key="9">
    <source>
        <dbReference type="EMBL" id="CAB4896747.1"/>
    </source>
</evidence>
<dbReference type="AlphaFoldDB" id="A0A6J6ZP90"/>
<dbReference type="InterPro" id="IPR008949">
    <property type="entry name" value="Isoprenoid_synthase_dom_sf"/>
</dbReference>
<keyword evidence="3" id="KW-0808">Transferase</keyword>
<dbReference type="InterPro" id="IPR033749">
    <property type="entry name" value="Polyprenyl_synt_CS"/>
</dbReference>
<comment type="similarity">
    <text evidence="2">Belongs to the FPP/GGPP synthase family.</text>
</comment>
<accession>A0A6J6ZP90</accession>
<dbReference type="EMBL" id="CAFBNU010000008">
    <property type="protein sequence ID" value="CAB4965625.1"/>
    <property type="molecule type" value="Genomic_DNA"/>
</dbReference>
<evidence type="ECO:0000313" key="7">
    <source>
        <dbReference type="EMBL" id="CAB4710821.1"/>
    </source>
</evidence>
<evidence type="ECO:0000313" key="11">
    <source>
        <dbReference type="EMBL" id="CAB5026018.1"/>
    </source>
</evidence>
<keyword evidence="4" id="KW-0479">Metal-binding</keyword>
<dbReference type="SFLD" id="SFLDS00005">
    <property type="entry name" value="Isoprenoid_Synthase_Type_I"/>
    <property type="match status" value="1"/>
</dbReference>
<dbReference type="EMBL" id="CAFBMA010000006">
    <property type="protein sequence ID" value="CAB4896747.1"/>
    <property type="molecule type" value="Genomic_DNA"/>
</dbReference>
<sequence>MNFSATSDLKEIRNLVNLELLNFVANENKYLNEIASELAPVAVAMERFLLDSGKRLRPLFAYIGFLGTGTKPSAEILRATAALELIHVCALMHDDVMDASDTRRGAPSIHKAFEAMHIEKGLSGSAEQFGISTAILLGDLALVWSAKMLHQSGISGETLIRALPMYDEMRVELMAGQYLDIYEQALATESVERSLKVARYKSGKYTIERPLHFGAALGGANNELMKTYSDYGLPLGEAFQLRDDILGIFGDPSQTGKPAGDDLREGKRTVLLAKTMELADEKSKETIKSALGNQNLTIEHVMRVREVITQSGALAQVETLISNLTSSAQSALEHGEIEPLAKVALTQLLTIVTQRTL</sequence>
<proteinExistence type="inferred from homology"/>
<dbReference type="SUPFAM" id="SSF48576">
    <property type="entry name" value="Terpenoid synthases"/>
    <property type="match status" value="1"/>
</dbReference>
<dbReference type="PANTHER" id="PTHR12001:SF85">
    <property type="entry name" value="SHORT CHAIN ISOPRENYL DIPHOSPHATE SYNTHASE"/>
    <property type="match status" value="1"/>
</dbReference>
<dbReference type="EMBL" id="CAFAAZ010000007">
    <property type="protein sequence ID" value="CAB4822524.1"/>
    <property type="molecule type" value="Genomic_DNA"/>
</dbReference>
<dbReference type="EMBL" id="CAFBPT010000003">
    <property type="protein sequence ID" value="CAB5026018.1"/>
    <property type="molecule type" value="Genomic_DNA"/>
</dbReference>
<evidence type="ECO:0000256" key="4">
    <source>
        <dbReference type="ARBA" id="ARBA00022723"/>
    </source>
</evidence>
<dbReference type="PANTHER" id="PTHR12001">
    <property type="entry name" value="GERANYLGERANYL PYROPHOSPHATE SYNTHASE"/>
    <property type="match status" value="1"/>
</dbReference>
<protein>
    <submittedName>
        <fullName evidence="8">Unannotated protein</fullName>
    </submittedName>
</protein>
<dbReference type="Gene3D" id="1.10.600.10">
    <property type="entry name" value="Farnesyl Diphosphate Synthase"/>
    <property type="match status" value="1"/>
</dbReference>
<dbReference type="Pfam" id="PF00348">
    <property type="entry name" value="polyprenyl_synt"/>
    <property type="match status" value="1"/>
</dbReference>
<name>A0A6J6ZP90_9ZZZZ</name>
<evidence type="ECO:0000256" key="5">
    <source>
        <dbReference type="ARBA" id="ARBA00022842"/>
    </source>
</evidence>
<dbReference type="PROSITE" id="PS00723">
    <property type="entry name" value="POLYPRENYL_SYNTHASE_1"/>
    <property type="match status" value="1"/>
</dbReference>
<dbReference type="GO" id="GO:0046872">
    <property type="term" value="F:metal ion binding"/>
    <property type="evidence" value="ECO:0007669"/>
    <property type="project" value="UniProtKB-KW"/>
</dbReference>
<comment type="cofactor">
    <cofactor evidence="1">
        <name>Mg(2+)</name>
        <dbReference type="ChEBI" id="CHEBI:18420"/>
    </cofactor>
</comment>
<dbReference type="EMBL" id="CAEZXD010000014">
    <property type="protein sequence ID" value="CAB4675457.1"/>
    <property type="molecule type" value="Genomic_DNA"/>
</dbReference>
<evidence type="ECO:0000256" key="1">
    <source>
        <dbReference type="ARBA" id="ARBA00001946"/>
    </source>
</evidence>
<dbReference type="GO" id="GO:0004659">
    <property type="term" value="F:prenyltransferase activity"/>
    <property type="evidence" value="ECO:0007669"/>
    <property type="project" value="InterPro"/>
</dbReference>
<evidence type="ECO:0000256" key="3">
    <source>
        <dbReference type="ARBA" id="ARBA00022679"/>
    </source>
</evidence>
<dbReference type="InterPro" id="IPR000092">
    <property type="entry name" value="Polyprenyl_synt"/>
</dbReference>
<evidence type="ECO:0000256" key="2">
    <source>
        <dbReference type="ARBA" id="ARBA00006706"/>
    </source>
</evidence>
<reference evidence="8" key="1">
    <citation type="submission" date="2020-05" db="EMBL/GenBank/DDBJ databases">
        <authorList>
            <person name="Chiriac C."/>
            <person name="Salcher M."/>
            <person name="Ghai R."/>
            <person name="Kavagutti S V."/>
        </authorList>
    </citation>
    <scope>NUCLEOTIDE SEQUENCE</scope>
</reference>
<dbReference type="EMBL" id="CAEZYD010000009">
    <property type="protein sequence ID" value="CAB4710821.1"/>
    <property type="molecule type" value="Genomic_DNA"/>
</dbReference>
<organism evidence="8">
    <name type="scientific">freshwater metagenome</name>
    <dbReference type="NCBI Taxonomy" id="449393"/>
    <lineage>
        <taxon>unclassified sequences</taxon>
        <taxon>metagenomes</taxon>
        <taxon>ecological metagenomes</taxon>
    </lineage>
</organism>
<dbReference type="PROSITE" id="PS00444">
    <property type="entry name" value="POLYPRENYL_SYNTHASE_2"/>
    <property type="match status" value="1"/>
</dbReference>
<evidence type="ECO:0000313" key="10">
    <source>
        <dbReference type="EMBL" id="CAB4965625.1"/>
    </source>
</evidence>
<dbReference type="CDD" id="cd00685">
    <property type="entry name" value="Trans_IPPS_HT"/>
    <property type="match status" value="1"/>
</dbReference>
<evidence type="ECO:0000313" key="8">
    <source>
        <dbReference type="EMBL" id="CAB4822524.1"/>
    </source>
</evidence>
<evidence type="ECO:0000313" key="6">
    <source>
        <dbReference type="EMBL" id="CAB4675457.1"/>
    </source>
</evidence>
<gene>
    <name evidence="6" type="ORF">UFOPK2343_00680</name>
    <name evidence="7" type="ORF">UFOPK2652_00785</name>
    <name evidence="8" type="ORF">UFOPK3128_00902</name>
    <name evidence="9" type="ORF">UFOPK3511_00796</name>
    <name evidence="10" type="ORF">UFOPK3880_00859</name>
    <name evidence="11" type="ORF">UFOPK4146_00554</name>
</gene>
<dbReference type="GO" id="GO:0008299">
    <property type="term" value="P:isoprenoid biosynthetic process"/>
    <property type="evidence" value="ECO:0007669"/>
    <property type="project" value="InterPro"/>
</dbReference>